<comment type="caution">
    <text evidence="2">The sequence shown here is derived from an EMBL/GenBank/DDBJ whole genome shotgun (WGS) entry which is preliminary data.</text>
</comment>
<reference evidence="2" key="1">
    <citation type="journal article" date="2015" name="Nature">
        <title>Complex archaea that bridge the gap between prokaryotes and eukaryotes.</title>
        <authorList>
            <person name="Spang A."/>
            <person name="Saw J.H."/>
            <person name="Jorgensen S.L."/>
            <person name="Zaremba-Niedzwiedzka K."/>
            <person name="Martijn J."/>
            <person name="Lind A.E."/>
            <person name="van Eijk R."/>
            <person name="Schleper C."/>
            <person name="Guy L."/>
            <person name="Ettema T.J."/>
        </authorList>
    </citation>
    <scope>NUCLEOTIDE SEQUENCE</scope>
</reference>
<evidence type="ECO:0000313" key="2">
    <source>
        <dbReference type="EMBL" id="KKN66202.1"/>
    </source>
</evidence>
<feature type="domain" description="AbiTii" evidence="1">
    <location>
        <begin position="18"/>
        <end position="192"/>
    </location>
</feature>
<proteinExistence type="predicted"/>
<evidence type="ECO:0000259" key="1">
    <source>
        <dbReference type="Pfam" id="PF18864"/>
    </source>
</evidence>
<dbReference type="AlphaFoldDB" id="A0A0F9SUA6"/>
<organism evidence="2">
    <name type="scientific">marine sediment metagenome</name>
    <dbReference type="NCBI Taxonomy" id="412755"/>
    <lineage>
        <taxon>unclassified sequences</taxon>
        <taxon>metagenomes</taxon>
        <taxon>ecological metagenomes</taxon>
    </lineage>
</organism>
<sequence length="339" mass="39092">MTEEEIPPTKKALDEALELSDEIIRNIELSEIPLANIALRTARLARLTNNFNMIKIMELEISGYSNESTGFVPKDQWEIGMEANRQYQAEDKKFLIYPESIEQLEGEIRFNQTALEVARDADISFSSANPRQSPRTYTGNWKERTEIRKRNAIISKRLASRRSLIYQYVLKKYLELRFSNISDDIFANIREKVDENIGKLVPDSVTRFNAVYEYLNSENTENWSNAIHSCRRILEDLANAVYPPNEDKQKVIDGQETTIKLDKEHYINRILEFITESSDSQTYQRVVGSQLKFIGDRLNSLLNASHKGTHATIVSKDDANRIVVYTYLLIGDILSLVKE</sequence>
<dbReference type="InterPro" id="IPR041304">
    <property type="entry name" value="AbiTii"/>
</dbReference>
<gene>
    <name evidence="2" type="ORF">LCGC14_0474020</name>
</gene>
<dbReference type="Pfam" id="PF18864">
    <property type="entry name" value="AbiTii"/>
    <property type="match status" value="1"/>
</dbReference>
<dbReference type="EMBL" id="LAZR01000508">
    <property type="protein sequence ID" value="KKN66202.1"/>
    <property type="molecule type" value="Genomic_DNA"/>
</dbReference>
<protein>
    <recommendedName>
        <fullName evidence="1">AbiTii domain-containing protein</fullName>
    </recommendedName>
</protein>
<accession>A0A0F9SUA6</accession>
<name>A0A0F9SUA6_9ZZZZ</name>